<dbReference type="AlphaFoldDB" id="A0A183E4I7"/>
<dbReference type="PANTHER" id="PTHR46375">
    <property type="entry name" value="KELCH REPEAT AND BTB DOMAIN-CONTAINING PROTEIN 13-RELATED"/>
    <property type="match status" value="1"/>
</dbReference>
<protein>
    <submittedName>
        <fullName evidence="4">Kelch-like protein 10</fullName>
    </submittedName>
</protein>
<accession>A0A183E4I7</accession>
<evidence type="ECO:0000313" key="3">
    <source>
        <dbReference type="Proteomes" id="UP000271098"/>
    </source>
</evidence>
<dbReference type="SMART" id="SM00612">
    <property type="entry name" value="Kelch"/>
    <property type="match status" value="1"/>
</dbReference>
<dbReference type="InterPro" id="IPR015915">
    <property type="entry name" value="Kelch-typ_b-propeller"/>
</dbReference>
<dbReference type="GO" id="GO:0016567">
    <property type="term" value="P:protein ubiquitination"/>
    <property type="evidence" value="ECO:0007669"/>
    <property type="project" value="UniProtKB-UniPathway"/>
</dbReference>
<reference evidence="4" key="1">
    <citation type="submission" date="2016-06" db="UniProtKB">
        <authorList>
            <consortium name="WormBaseParasite"/>
        </authorList>
    </citation>
    <scope>IDENTIFICATION</scope>
</reference>
<dbReference type="WBParaSite" id="GPUH_0001590001-mRNA-1">
    <property type="protein sequence ID" value="GPUH_0001590001-mRNA-1"/>
    <property type="gene ID" value="GPUH_0001590001"/>
</dbReference>
<name>A0A183E4I7_9BILA</name>
<evidence type="ECO:0000256" key="1">
    <source>
        <dbReference type="ARBA" id="ARBA00022441"/>
    </source>
</evidence>
<dbReference type="UniPathway" id="UPA00143"/>
<dbReference type="InterPro" id="IPR052392">
    <property type="entry name" value="Kelch-BTB_domain-containing"/>
</dbReference>
<dbReference type="Gene3D" id="2.120.10.80">
    <property type="entry name" value="Kelch-type beta propeller"/>
    <property type="match status" value="1"/>
</dbReference>
<keyword evidence="1" id="KW-0880">Kelch repeat</keyword>
<gene>
    <name evidence="2" type="ORF">GPUH_LOCUS15878</name>
</gene>
<dbReference type="OrthoDB" id="5858279at2759"/>
<proteinExistence type="predicted"/>
<evidence type="ECO:0000313" key="4">
    <source>
        <dbReference type="WBParaSite" id="GPUH_0001590001-mRNA-1"/>
    </source>
</evidence>
<dbReference type="Proteomes" id="UP000271098">
    <property type="component" value="Unassembled WGS sequence"/>
</dbReference>
<dbReference type="EMBL" id="UYRT01083031">
    <property type="protein sequence ID" value="VDN26854.1"/>
    <property type="molecule type" value="Genomic_DNA"/>
</dbReference>
<evidence type="ECO:0000313" key="2">
    <source>
        <dbReference type="EMBL" id="VDN26854.1"/>
    </source>
</evidence>
<reference evidence="2 3" key="2">
    <citation type="submission" date="2018-11" db="EMBL/GenBank/DDBJ databases">
        <authorList>
            <consortium name="Pathogen Informatics"/>
        </authorList>
    </citation>
    <scope>NUCLEOTIDE SEQUENCE [LARGE SCALE GENOMIC DNA]</scope>
</reference>
<dbReference type="SUPFAM" id="SSF117281">
    <property type="entry name" value="Kelch motif"/>
    <property type="match status" value="1"/>
</dbReference>
<dbReference type="PANTHER" id="PTHR46375:SF3">
    <property type="entry name" value="KELCH REPEAT AND BTB DOMAIN-CONTAINING PROTEIN 13"/>
    <property type="match status" value="1"/>
</dbReference>
<sequence length="82" mass="8993">MYDPEKDEWKPLSPMHLKRSRVSLVSNAGFLYAIAGYDGTSNLSSMEIYNIEEDSWILAASMVAHEGGVGIGVVPLHPSRLS</sequence>
<keyword evidence="3" id="KW-1185">Reference proteome</keyword>
<dbReference type="Pfam" id="PF01344">
    <property type="entry name" value="Kelch_1"/>
    <property type="match status" value="1"/>
</dbReference>
<dbReference type="InterPro" id="IPR006652">
    <property type="entry name" value="Kelch_1"/>
</dbReference>
<organism evidence="4">
    <name type="scientific">Gongylonema pulchrum</name>
    <dbReference type="NCBI Taxonomy" id="637853"/>
    <lineage>
        <taxon>Eukaryota</taxon>
        <taxon>Metazoa</taxon>
        <taxon>Ecdysozoa</taxon>
        <taxon>Nematoda</taxon>
        <taxon>Chromadorea</taxon>
        <taxon>Rhabditida</taxon>
        <taxon>Spirurina</taxon>
        <taxon>Spiruromorpha</taxon>
        <taxon>Spiruroidea</taxon>
        <taxon>Gongylonematidae</taxon>
        <taxon>Gongylonema</taxon>
    </lineage>
</organism>